<dbReference type="InterPro" id="IPR052897">
    <property type="entry name" value="Sec-Metab_Biosynth_Hydrolase"/>
</dbReference>
<proteinExistence type="predicted"/>
<dbReference type="Pfam" id="PF12697">
    <property type="entry name" value="Abhydrolase_6"/>
    <property type="match status" value="1"/>
</dbReference>
<dbReference type="InterPro" id="IPR029058">
    <property type="entry name" value="AB_hydrolase_fold"/>
</dbReference>
<dbReference type="EMBL" id="JAFJYH010000066">
    <property type="protein sequence ID" value="KAG4421421.1"/>
    <property type="molecule type" value="Genomic_DNA"/>
</dbReference>
<name>A0A8H7W8H9_9HELO</name>
<evidence type="ECO:0000259" key="1">
    <source>
        <dbReference type="Pfam" id="PF12697"/>
    </source>
</evidence>
<feature type="domain" description="AB hydrolase-1" evidence="1">
    <location>
        <begin position="7"/>
        <end position="244"/>
    </location>
</feature>
<organism evidence="2 3">
    <name type="scientific">Cadophora malorum</name>
    <dbReference type="NCBI Taxonomy" id="108018"/>
    <lineage>
        <taxon>Eukaryota</taxon>
        <taxon>Fungi</taxon>
        <taxon>Dikarya</taxon>
        <taxon>Ascomycota</taxon>
        <taxon>Pezizomycotina</taxon>
        <taxon>Leotiomycetes</taxon>
        <taxon>Helotiales</taxon>
        <taxon>Ploettnerulaceae</taxon>
        <taxon>Cadophora</taxon>
    </lineage>
</organism>
<accession>A0A8H7W8H9</accession>
<comment type="caution">
    <text evidence="2">The sequence shown here is derived from an EMBL/GenBank/DDBJ whole genome shotgun (WGS) entry which is preliminary data.</text>
</comment>
<sequence length="251" mass="27071">MSSKPDFVIVPGAWHSPNSFAPTTTLLTKAGYDVHGVHLPSYGANPPLKSFDPDVLAVKDVVNKVLSTGKDVVMIFHSYGGVVGCEALKEYVNEHETGKSGKQGWGRIRRLVFVAAFVLPEGGSLMAGLGFKPLPWFDIDGEAVNPANPKEIFYNDLSDSEAQIHIAALKQHSYLTFASTLTAAPWKTIPSTYILCEKDNAIPLQGQEGMIAGAKQAAPDSFDVVEKCSASHSPFLSQPDWLAEKLVESAK</sequence>
<dbReference type="PANTHER" id="PTHR37017:SF11">
    <property type="entry name" value="ESTERASE_LIPASE_THIOESTERASE DOMAIN-CONTAINING PROTEIN"/>
    <property type="match status" value="1"/>
</dbReference>
<evidence type="ECO:0000313" key="3">
    <source>
        <dbReference type="Proteomes" id="UP000664132"/>
    </source>
</evidence>
<dbReference type="AlphaFoldDB" id="A0A8H7W8H9"/>
<dbReference type="SUPFAM" id="SSF53474">
    <property type="entry name" value="alpha/beta-Hydrolases"/>
    <property type="match status" value="1"/>
</dbReference>
<reference evidence="2" key="1">
    <citation type="submission" date="2021-02" db="EMBL/GenBank/DDBJ databases">
        <title>Genome sequence Cadophora malorum strain M34.</title>
        <authorList>
            <person name="Stefanovic E."/>
            <person name="Vu D."/>
            <person name="Scully C."/>
            <person name="Dijksterhuis J."/>
            <person name="Roader J."/>
            <person name="Houbraken J."/>
        </authorList>
    </citation>
    <scope>NUCLEOTIDE SEQUENCE</scope>
    <source>
        <strain evidence="2">M34</strain>
    </source>
</reference>
<evidence type="ECO:0000313" key="2">
    <source>
        <dbReference type="EMBL" id="KAG4421421.1"/>
    </source>
</evidence>
<dbReference type="Proteomes" id="UP000664132">
    <property type="component" value="Unassembled WGS sequence"/>
</dbReference>
<keyword evidence="3" id="KW-1185">Reference proteome</keyword>
<dbReference type="Gene3D" id="3.40.50.1820">
    <property type="entry name" value="alpha/beta hydrolase"/>
    <property type="match status" value="1"/>
</dbReference>
<dbReference type="OrthoDB" id="1263307at2759"/>
<dbReference type="PANTHER" id="PTHR37017">
    <property type="entry name" value="AB HYDROLASE-1 DOMAIN-CONTAINING PROTEIN-RELATED"/>
    <property type="match status" value="1"/>
</dbReference>
<dbReference type="InterPro" id="IPR000073">
    <property type="entry name" value="AB_hydrolase_1"/>
</dbReference>
<gene>
    <name evidence="2" type="ORF">IFR04_005480</name>
</gene>
<protein>
    <recommendedName>
        <fullName evidence="1">AB hydrolase-1 domain-containing protein</fullName>
    </recommendedName>
</protein>